<reference evidence="2 3" key="1">
    <citation type="journal article" date="2018" name="New Phytol.">
        <title>Phylogenomics of Endogonaceae and evolution of mycorrhizas within Mucoromycota.</title>
        <authorList>
            <person name="Chang Y."/>
            <person name="Desiro A."/>
            <person name="Na H."/>
            <person name="Sandor L."/>
            <person name="Lipzen A."/>
            <person name="Clum A."/>
            <person name="Barry K."/>
            <person name="Grigoriev I.V."/>
            <person name="Martin F.M."/>
            <person name="Stajich J.E."/>
            <person name="Smith M.E."/>
            <person name="Bonito G."/>
            <person name="Spatafora J.W."/>
        </authorList>
    </citation>
    <scope>NUCLEOTIDE SEQUENCE [LARGE SCALE GENOMIC DNA]</scope>
    <source>
        <strain evidence="2 3">AD002</strain>
    </source>
</reference>
<evidence type="ECO:0000313" key="3">
    <source>
        <dbReference type="Proteomes" id="UP000274822"/>
    </source>
</evidence>
<organism evidence="2 3">
    <name type="scientific">Jimgerdemannia flammicorona</name>
    <dbReference type="NCBI Taxonomy" id="994334"/>
    <lineage>
        <taxon>Eukaryota</taxon>
        <taxon>Fungi</taxon>
        <taxon>Fungi incertae sedis</taxon>
        <taxon>Mucoromycota</taxon>
        <taxon>Mucoromycotina</taxon>
        <taxon>Endogonomycetes</taxon>
        <taxon>Endogonales</taxon>
        <taxon>Endogonaceae</taxon>
        <taxon>Jimgerdemannia</taxon>
    </lineage>
</organism>
<gene>
    <name evidence="2" type="ORF">BC938DRAFT_470883</name>
</gene>
<dbReference type="EMBL" id="RBNJ01010642">
    <property type="protein sequence ID" value="RUS26352.1"/>
    <property type="molecule type" value="Genomic_DNA"/>
</dbReference>
<protein>
    <recommendedName>
        <fullName evidence="1">Sacsin/Nov domain-containing protein</fullName>
    </recommendedName>
</protein>
<evidence type="ECO:0000313" key="2">
    <source>
        <dbReference type="EMBL" id="RUS26352.1"/>
    </source>
</evidence>
<dbReference type="Proteomes" id="UP000274822">
    <property type="component" value="Unassembled WGS sequence"/>
</dbReference>
<feature type="domain" description="Sacsin/Nov" evidence="1">
    <location>
        <begin position="5"/>
        <end position="102"/>
    </location>
</feature>
<dbReference type="Pfam" id="PF25794">
    <property type="entry name" value="SACS"/>
    <property type="match status" value="1"/>
</dbReference>
<evidence type="ECO:0000259" key="1">
    <source>
        <dbReference type="Pfam" id="PF25794"/>
    </source>
</evidence>
<dbReference type="AlphaFoldDB" id="A0A433Q9B3"/>
<accession>A0A433Q9B3</accession>
<feature type="non-terminal residue" evidence="2">
    <location>
        <position position="102"/>
    </location>
</feature>
<dbReference type="PANTHER" id="PTHR15600:SF42">
    <property type="entry name" value="SACSIN"/>
    <property type="match status" value="1"/>
</dbReference>
<dbReference type="GO" id="GO:0030544">
    <property type="term" value="F:Hsp70 protein binding"/>
    <property type="evidence" value="ECO:0007669"/>
    <property type="project" value="TreeGrafter"/>
</dbReference>
<dbReference type="InterPro" id="IPR058210">
    <property type="entry name" value="SACS/Nov_dom"/>
</dbReference>
<keyword evidence="3" id="KW-1185">Reference proteome</keyword>
<name>A0A433Q9B3_9FUNG</name>
<comment type="caution">
    <text evidence="2">The sequence shown here is derived from an EMBL/GenBank/DDBJ whole genome shotgun (WGS) entry which is preliminary data.</text>
</comment>
<dbReference type="InterPro" id="IPR052972">
    <property type="entry name" value="Sacsin_chaperone_reg"/>
</dbReference>
<sequence>MAIYLPSVVSGSHAVFFDPHKEHLPTRDGINKPAGLITNFVKGKFEDQFRPHTRLFGFDMTKPFKGTLFRLPLRTEELSRKSKLRNKFYPKLEIRQLLQKFK</sequence>
<dbReference type="PANTHER" id="PTHR15600">
    <property type="entry name" value="SACSIN"/>
    <property type="match status" value="1"/>
</dbReference>
<proteinExistence type="predicted"/>